<dbReference type="PANTHER" id="PTHR10887:SF419">
    <property type="entry name" value="RNA HELICASE MOV10L1"/>
    <property type="match status" value="1"/>
</dbReference>
<evidence type="ECO:0000313" key="5">
    <source>
        <dbReference type="Proteomes" id="UP000007801"/>
    </source>
</evidence>
<dbReference type="InterPro" id="IPR041677">
    <property type="entry name" value="DNA2/NAM7_AAA_11"/>
</dbReference>
<name>B3MD65_DROAN</name>
<dbReference type="SUPFAM" id="SSF52540">
    <property type="entry name" value="P-loop containing nucleoside triphosphate hydrolases"/>
    <property type="match status" value="1"/>
</dbReference>
<reference evidence="4 5" key="1">
    <citation type="journal article" date="2007" name="Nature">
        <title>Evolution of genes and genomes on the Drosophila phylogeny.</title>
        <authorList>
            <consortium name="Drosophila 12 Genomes Consortium"/>
            <person name="Clark A.G."/>
            <person name="Eisen M.B."/>
            <person name="Smith D.R."/>
            <person name="Bergman C.M."/>
            <person name="Oliver B."/>
            <person name="Markow T.A."/>
            <person name="Kaufman T.C."/>
            <person name="Kellis M."/>
            <person name="Gelbart W."/>
            <person name="Iyer V.N."/>
            <person name="Pollard D.A."/>
            <person name="Sackton T.B."/>
            <person name="Larracuente A.M."/>
            <person name="Singh N.D."/>
            <person name="Abad J.P."/>
            <person name="Abt D.N."/>
            <person name="Adryan B."/>
            <person name="Aguade M."/>
            <person name="Akashi H."/>
            <person name="Anderson W.W."/>
            <person name="Aquadro C.F."/>
            <person name="Ardell D.H."/>
            <person name="Arguello R."/>
            <person name="Artieri C.G."/>
            <person name="Barbash D.A."/>
            <person name="Barker D."/>
            <person name="Barsanti P."/>
            <person name="Batterham P."/>
            <person name="Batzoglou S."/>
            <person name="Begun D."/>
            <person name="Bhutkar A."/>
            <person name="Blanco E."/>
            <person name="Bosak S.A."/>
            <person name="Bradley R.K."/>
            <person name="Brand A.D."/>
            <person name="Brent M.R."/>
            <person name="Brooks A.N."/>
            <person name="Brown R.H."/>
            <person name="Butlin R.K."/>
            <person name="Caggese C."/>
            <person name="Calvi B.R."/>
            <person name="Bernardo de Carvalho A."/>
            <person name="Caspi A."/>
            <person name="Castrezana S."/>
            <person name="Celniker S.E."/>
            <person name="Chang J.L."/>
            <person name="Chapple C."/>
            <person name="Chatterji S."/>
            <person name="Chinwalla A."/>
            <person name="Civetta A."/>
            <person name="Clifton S.W."/>
            <person name="Comeron J.M."/>
            <person name="Costello J.C."/>
            <person name="Coyne J.A."/>
            <person name="Daub J."/>
            <person name="David R.G."/>
            <person name="Delcher A.L."/>
            <person name="Delehaunty K."/>
            <person name="Do C.B."/>
            <person name="Ebling H."/>
            <person name="Edwards K."/>
            <person name="Eickbush T."/>
            <person name="Evans J.D."/>
            <person name="Filipski A."/>
            <person name="Findeiss S."/>
            <person name="Freyhult E."/>
            <person name="Fulton L."/>
            <person name="Fulton R."/>
            <person name="Garcia A.C."/>
            <person name="Gardiner A."/>
            <person name="Garfield D.A."/>
            <person name="Garvin B.E."/>
            <person name="Gibson G."/>
            <person name="Gilbert D."/>
            <person name="Gnerre S."/>
            <person name="Godfrey J."/>
            <person name="Good R."/>
            <person name="Gotea V."/>
            <person name="Gravely B."/>
            <person name="Greenberg A.J."/>
            <person name="Griffiths-Jones S."/>
            <person name="Gross S."/>
            <person name="Guigo R."/>
            <person name="Gustafson E.A."/>
            <person name="Haerty W."/>
            <person name="Hahn M.W."/>
            <person name="Halligan D.L."/>
            <person name="Halpern A.L."/>
            <person name="Halter G.M."/>
            <person name="Han M.V."/>
            <person name="Heger A."/>
            <person name="Hillier L."/>
            <person name="Hinrichs A.S."/>
            <person name="Holmes I."/>
            <person name="Hoskins R.A."/>
            <person name="Hubisz M.J."/>
            <person name="Hultmark D."/>
            <person name="Huntley M.A."/>
            <person name="Jaffe D.B."/>
            <person name="Jagadeeshan S."/>
            <person name="Jeck W.R."/>
            <person name="Johnson J."/>
            <person name="Jones C.D."/>
            <person name="Jordan W.C."/>
            <person name="Karpen G.H."/>
            <person name="Kataoka E."/>
            <person name="Keightley P.D."/>
            <person name="Kheradpour P."/>
            <person name="Kirkness E.F."/>
            <person name="Koerich L.B."/>
            <person name="Kristiansen K."/>
            <person name="Kudrna D."/>
            <person name="Kulathinal R.J."/>
            <person name="Kumar S."/>
            <person name="Kwok R."/>
            <person name="Lander E."/>
            <person name="Langley C.H."/>
            <person name="Lapoint R."/>
            <person name="Lazzaro B.P."/>
            <person name="Lee S.J."/>
            <person name="Levesque L."/>
            <person name="Li R."/>
            <person name="Lin C.F."/>
            <person name="Lin M.F."/>
            <person name="Lindblad-Toh K."/>
            <person name="Llopart A."/>
            <person name="Long M."/>
            <person name="Low L."/>
            <person name="Lozovsky E."/>
            <person name="Lu J."/>
            <person name="Luo M."/>
            <person name="Machado C.A."/>
            <person name="Makalowski W."/>
            <person name="Marzo M."/>
            <person name="Matsuda M."/>
            <person name="Matzkin L."/>
            <person name="McAllister B."/>
            <person name="McBride C.S."/>
            <person name="McKernan B."/>
            <person name="McKernan K."/>
            <person name="Mendez-Lago M."/>
            <person name="Minx P."/>
            <person name="Mollenhauer M.U."/>
            <person name="Montooth K."/>
            <person name="Mount S.M."/>
            <person name="Mu X."/>
            <person name="Myers E."/>
            <person name="Negre B."/>
            <person name="Newfeld S."/>
            <person name="Nielsen R."/>
            <person name="Noor M.A."/>
            <person name="O'Grady P."/>
            <person name="Pachter L."/>
            <person name="Papaceit M."/>
            <person name="Parisi M.J."/>
            <person name="Parisi M."/>
            <person name="Parts L."/>
            <person name="Pedersen J.S."/>
            <person name="Pesole G."/>
            <person name="Phillippy A.M."/>
            <person name="Ponting C.P."/>
            <person name="Pop M."/>
            <person name="Porcelli D."/>
            <person name="Powell J.R."/>
            <person name="Prohaska S."/>
            <person name="Pruitt K."/>
            <person name="Puig M."/>
            <person name="Quesneville H."/>
            <person name="Ram K.R."/>
            <person name="Rand D."/>
            <person name="Rasmussen M.D."/>
            <person name="Reed L.K."/>
            <person name="Reenan R."/>
            <person name="Reily A."/>
            <person name="Remington K.A."/>
            <person name="Rieger T.T."/>
            <person name="Ritchie M.G."/>
            <person name="Robin C."/>
            <person name="Rogers Y.H."/>
            <person name="Rohde C."/>
            <person name="Rozas J."/>
            <person name="Rubenfield M.J."/>
            <person name="Ruiz A."/>
            <person name="Russo S."/>
            <person name="Salzberg S.L."/>
            <person name="Sanchez-Gracia A."/>
            <person name="Saranga D.J."/>
            <person name="Sato H."/>
            <person name="Schaeffer S.W."/>
            <person name="Schatz M.C."/>
            <person name="Schlenke T."/>
            <person name="Schwartz R."/>
            <person name="Segarra C."/>
            <person name="Singh R.S."/>
            <person name="Sirot L."/>
            <person name="Sirota M."/>
            <person name="Sisneros N.B."/>
            <person name="Smith C.D."/>
            <person name="Smith T.F."/>
            <person name="Spieth J."/>
            <person name="Stage D.E."/>
            <person name="Stark A."/>
            <person name="Stephan W."/>
            <person name="Strausberg R.L."/>
            <person name="Strempel S."/>
            <person name="Sturgill D."/>
            <person name="Sutton G."/>
            <person name="Sutton G.G."/>
            <person name="Tao W."/>
            <person name="Teichmann S."/>
            <person name="Tobari Y.N."/>
            <person name="Tomimura Y."/>
            <person name="Tsolas J.M."/>
            <person name="Valente V.L."/>
            <person name="Venter E."/>
            <person name="Venter J.C."/>
            <person name="Vicario S."/>
            <person name="Vieira F.G."/>
            <person name="Vilella A.J."/>
            <person name="Villasante A."/>
            <person name="Walenz B."/>
            <person name="Wang J."/>
            <person name="Wasserman M."/>
            <person name="Watts T."/>
            <person name="Wilson D."/>
            <person name="Wilson R.K."/>
            <person name="Wing R.A."/>
            <person name="Wolfner M.F."/>
            <person name="Wong A."/>
            <person name="Wong G.K."/>
            <person name="Wu C.I."/>
            <person name="Wu G."/>
            <person name="Yamamoto D."/>
            <person name="Yang H.P."/>
            <person name="Yang S.P."/>
            <person name="Yorke J.A."/>
            <person name="Yoshida K."/>
            <person name="Zdobnov E."/>
            <person name="Zhang P."/>
            <person name="Zhang Y."/>
            <person name="Zimin A.V."/>
            <person name="Baldwin J."/>
            <person name="Abdouelleil A."/>
            <person name="Abdulkadir J."/>
            <person name="Abebe A."/>
            <person name="Abera B."/>
            <person name="Abreu J."/>
            <person name="Acer S.C."/>
            <person name="Aftuck L."/>
            <person name="Alexander A."/>
            <person name="An P."/>
            <person name="Anderson E."/>
            <person name="Anderson S."/>
            <person name="Arachi H."/>
            <person name="Azer M."/>
            <person name="Bachantsang P."/>
            <person name="Barry A."/>
            <person name="Bayul T."/>
            <person name="Berlin A."/>
            <person name="Bessette D."/>
            <person name="Bloom T."/>
            <person name="Blye J."/>
            <person name="Boguslavskiy L."/>
            <person name="Bonnet C."/>
            <person name="Boukhgalter B."/>
            <person name="Bourzgui I."/>
            <person name="Brown A."/>
            <person name="Cahill P."/>
            <person name="Channer S."/>
            <person name="Cheshatsang Y."/>
            <person name="Chuda L."/>
            <person name="Citroen M."/>
            <person name="Collymore A."/>
            <person name="Cooke P."/>
            <person name="Costello M."/>
            <person name="D'Aco K."/>
            <person name="Daza R."/>
            <person name="De Haan G."/>
            <person name="DeGray S."/>
            <person name="DeMaso C."/>
            <person name="Dhargay N."/>
            <person name="Dooley K."/>
            <person name="Dooley E."/>
            <person name="Doricent M."/>
            <person name="Dorje P."/>
            <person name="Dorjee K."/>
            <person name="Dupes A."/>
            <person name="Elong R."/>
            <person name="Falk J."/>
            <person name="Farina A."/>
            <person name="Faro S."/>
            <person name="Ferguson D."/>
            <person name="Fisher S."/>
            <person name="Foley C.D."/>
            <person name="Franke A."/>
            <person name="Friedrich D."/>
            <person name="Gadbois L."/>
            <person name="Gearin G."/>
            <person name="Gearin C.R."/>
            <person name="Giannoukos G."/>
            <person name="Goode T."/>
            <person name="Graham J."/>
            <person name="Grandbois E."/>
            <person name="Grewal S."/>
            <person name="Gyaltsen K."/>
            <person name="Hafez N."/>
            <person name="Hagos B."/>
            <person name="Hall J."/>
            <person name="Henson C."/>
            <person name="Hollinger A."/>
            <person name="Honan T."/>
            <person name="Huard M.D."/>
            <person name="Hughes L."/>
            <person name="Hurhula B."/>
            <person name="Husby M.E."/>
            <person name="Kamat A."/>
            <person name="Kanga B."/>
            <person name="Kashin S."/>
            <person name="Khazanovich D."/>
            <person name="Kisner P."/>
            <person name="Lance K."/>
            <person name="Lara M."/>
            <person name="Lee W."/>
            <person name="Lennon N."/>
            <person name="Letendre F."/>
            <person name="LeVine R."/>
            <person name="Lipovsky A."/>
            <person name="Liu X."/>
            <person name="Liu J."/>
            <person name="Liu S."/>
            <person name="Lokyitsang T."/>
            <person name="Lokyitsang Y."/>
            <person name="Lubonja R."/>
            <person name="Lui A."/>
            <person name="MacDonald P."/>
            <person name="Magnisalis V."/>
            <person name="Maru K."/>
            <person name="Matthews C."/>
            <person name="McCusker W."/>
            <person name="McDonough S."/>
            <person name="Mehta T."/>
            <person name="Meldrim J."/>
            <person name="Meneus L."/>
            <person name="Mihai O."/>
            <person name="Mihalev A."/>
            <person name="Mihova T."/>
            <person name="Mittelman R."/>
            <person name="Mlenga V."/>
            <person name="Montmayeur A."/>
            <person name="Mulrain L."/>
            <person name="Navidi A."/>
            <person name="Naylor J."/>
            <person name="Negash T."/>
            <person name="Nguyen T."/>
            <person name="Nguyen N."/>
            <person name="Nicol R."/>
            <person name="Norbu C."/>
            <person name="Norbu N."/>
            <person name="Novod N."/>
            <person name="O'Neill B."/>
            <person name="Osman S."/>
            <person name="Markiewicz E."/>
            <person name="Oyono O.L."/>
            <person name="Patti C."/>
            <person name="Phunkhang P."/>
            <person name="Pierre F."/>
            <person name="Priest M."/>
            <person name="Raghuraman S."/>
            <person name="Rege F."/>
            <person name="Reyes R."/>
            <person name="Rise C."/>
            <person name="Rogov P."/>
            <person name="Ross K."/>
            <person name="Ryan E."/>
            <person name="Settipalli S."/>
            <person name="Shea T."/>
            <person name="Sherpa N."/>
            <person name="Shi L."/>
            <person name="Shih D."/>
            <person name="Sparrow T."/>
            <person name="Spaulding J."/>
            <person name="Stalker J."/>
            <person name="Stange-Thomann N."/>
            <person name="Stavropoulos S."/>
            <person name="Stone C."/>
            <person name="Strader C."/>
            <person name="Tesfaye S."/>
            <person name="Thomson T."/>
            <person name="Thoulutsang Y."/>
            <person name="Thoulutsang D."/>
            <person name="Topham K."/>
            <person name="Topping I."/>
            <person name="Tsamla T."/>
            <person name="Vassiliev H."/>
            <person name="Vo A."/>
            <person name="Wangchuk T."/>
            <person name="Wangdi T."/>
            <person name="Weiand M."/>
            <person name="Wilkinson J."/>
            <person name="Wilson A."/>
            <person name="Yadav S."/>
            <person name="Young G."/>
            <person name="Yu Q."/>
            <person name="Zembek L."/>
            <person name="Zhong D."/>
            <person name="Zimmer A."/>
            <person name="Zwirko Z."/>
            <person name="Jaffe D.B."/>
            <person name="Alvarez P."/>
            <person name="Brockman W."/>
            <person name="Butler J."/>
            <person name="Chin C."/>
            <person name="Gnerre S."/>
            <person name="Grabherr M."/>
            <person name="Kleber M."/>
            <person name="Mauceli E."/>
            <person name="MacCallum I."/>
        </authorList>
    </citation>
    <scope>NUCLEOTIDE SEQUENCE [LARGE SCALE GENOMIC DNA]</scope>
    <source>
        <strain evidence="5">Tucson 14024-0371.13</strain>
    </source>
</reference>
<dbReference type="InterPro" id="IPR027417">
    <property type="entry name" value="P-loop_NTPase"/>
</dbReference>
<dbReference type="GO" id="GO:1905172">
    <property type="term" value="F:RISC complex binding"/>
    <property type="evidence" value="ECO:0007669"/>
    <property type="project" value="EnsemblMetazoa"/>
</dbReference>
<dbReference type="GO" id="GO:0005829">
    <property type="term" value="C:cytosol"/>
    <property type="evidence" value="ECO:0007669"/>
    <property type="project" value="EnsemblMetazoa"/>
</dbReference>
<evidence type="ECO:0000256" key="2">
    <source>
        <dbReference type="ARBA" id="ARBA00048432"/>
    </source>
</evidence>
<dbReference type="SMART" id="SM00487">
    <property type="entry name" value="DEXDc"/>
    <property type="match status" value="1"/>
</dbReference>
<dbReference type="GO" id="GO:1990825">
    <property type="term" value="F:sequence-specific mRNA binding"/>
    <property type="evidence" value="ECO:0007669"/>
    <property type="project" value="EnsemblMetazoa"/>
</dbReference>
<dbReference type="FunCoup" id="B3MD65">
    <property type="interactions" value="187"/>
</dbReference>
<dbReference type="InterPro" id="IPR047187">
    <property type="entry name" value="SF1_C_Upf1"/>
</dbReference>
<comment type="catalytic activity">
    <reaction evidence="2">
        <text>ATP + H2O = ADP + phosphate + H(+)</text>
        <dbReference type="Rhea" id="RHEA:13065"/>
        <dbReference type="ChEBI" id="CHEBI:15377"/>
        <dbReference type="ChEBI" id="CHEBI:15378"/>
        <dbReference type="ChEBI" id="CHEBI:30616"/>
        <dbReference type="ChEBI" id="CHEBI:43474"/>
        <dbReference type="ChEBI" id="CHEBI:456216"/>
        <dbReference type="EC" id="3.6.4.12"/>
    </reaction>
    <physiologicalReaction direction="left-to-right" evidence="2">
        <dbReference type="Rhea" id="RHEA:13066"/>
    </physiologicalReaction>
</comment>
<dbReference type="KEGG" id="dan:6494300"/>
<organism evidence="4 5">
    <name type="scientific">Drosophila ananassae</name>
    <name type="common">Fruit fly</name>
    <dbReference type="NCBI Taxonomy" id="7217"/>
    <lineage>
        <taxon>Eukaryota</taxon>
        <taxon>Metazoa</taxon>
        <taxon>Ecdysozoa</taxon>
        <taxon>Arthropoda</taxon>
        <taxon>Hexapoda</taxon>
        <taxon>Insecta</taxon>
        <taxon>Pterygota</taxon>
        <taxon>Neoptera</taxon>
        <taxon>Endopterygota</taxon>
        <taxon>Diptera</taxon>
        <taxon>Brachycera</taxon>
        <taxon>Muscomorpha</taxon>
        <taxon>Ephydroidea</taxon>
        <taxon>Drosophilidae</taxon>
        <taxon>Drosophila</taxon>
        <taxon>Sophophora</taxon>
    </lineage>
</organism>
<dbReference type="GO" id="GO:0035194">
    <property type="term" value="P:regulatory ncRNA-mediated post-transcriptional gene silencing"/>
    <property type="evidence" value="ECO:0007669"/>
    <property type="project" value="TreeGrafter"/>
</dbReference>
<dbReference type="Gene3D" id="3.40.50.300">
    <property type="entry name" value="P-loop containing nucleotide triphosphate hydrolases"/>
    <property type="match status" value="2"/>
</dbReference>
<dbReference type="CTD" id="4343"/>
<dbReference type="Pfam" id="PF13087">
    <property type="entry name" value="AAA_12"/>
    <property type="match status" value="1"/>
</dbReference>
<dbReference type="GO" id="GO:0032574">
    <property type="term" value="F:5'-3' RNA helicase activity"/>
    <property type="evidence" value="ECO:0007669"/>
    <property type="project" value="InterPro"/>
</dbReference>
<evidence type="ECO:0000259" key="3">
    <source>
        <dbReference type="SMART" id="SM00487"/>
    </source>
</evidence>
<dbReference type="GO" id="GO:0043186">
    <property type="term" value="C:P granule"/>
    <property type="evidence" value="ECO:0007669"/>
    <property type="project" value="TreeGrafter"/>
</dbReference>
<protein>
    <recommendedName>
        <fullName evidence="3">Helicase ATP-binding domain-containing protein</fullName>
    </recommendedName>
</protein>
<dbReference type="GO" id="GO:2000637">
    <property type="term" value="P:positive regulation of miRNA-mediated gene silencing"/>
    <property type="evidence" value="ECO:0007669"/>
    <property type="project" value="EnsemblMetazoa"/>
</dbReference>
<proteinExistence type="predicted"/>
<dbReference type="InterPro" id="IPR026122">
    <property type="entry name" value="MOV-10/SDE3_DEXXQ/H-box"/>
</dbReference>
<dbReference type="InterPro" id="IPR041679">
    <property type="entry name" value="DNA2/NAM7-like_C"/>
</dbReference>
<dbReference type="GeneID" id="6494300"/>
<dbReference type="CDD" id="cd18038">
    <property type="entry name" value="DEXXQc_Helz-like"/>
    <property type="match status" value="1"/>
</dbReference>
<gene>
    <name evidence="4" type="primary">Dana\GF11436</name>
    <name evidence="4" type="synonym">dana_GLEANR_11494</name>
    <name evidence="4" type="ORF">GF11436</name>
</gene>
<dbReference type="InterPro" id="IPR045055">
    <property type="entry name" value="DNA2/NAM7-like"/>
</dbReference>
<dbReference type="eggNOG" id="KOG1804">
    <property type="taxonomic scope" value="Eukaryota"/>
</dbReference>
<sequence>MGNNSTKPKSDRDTMQIYEDLELLDAQLSGIGKNASYWLRQKDKYINLSGNQRNGNSEIRPVTLTKTLQHFPPSKEMLKAQISEFSDDTLIENNEIFADYLENRTLEFYNVCSVMTTLLTIEDLTTMEQYTQFMCADVFPKKVSKFIFEMKLPPTTVSPEDFIAPNLDDVVLVPKCSLVGSPLPKQLVLALLPHNHEHLGKKDPMRRHVASVEQVTRNSLQFRFSRGNYPGEEYILGQPFHVIVRSRRTPIRYMYRALKLLQDNPSVRRYLFPFPEWLTQMVDQSQIRMEGRAALPSWMQVKPLAQPAPPSAVCLLNPSIYDNEEQMQAVQRIVAGPSLQGPYIVFGPPGTGKTTTIVEAILQLRLQQPRSRILVTAGSNSACDTIALKLCEYFDGNAHLLKNLQSEYDYRPDRQLIRLFSRSITHKGLKSVPPLLLKHSNCSKKLFELCGVSHILNYRITVATLSTVGRLVTDGLGEHSFFTHIFIDEAGASTEPEALIGIMGVKQTNNCHVILSGDHKQLGAVIKSNRAASLGLSQSLMERLLRSDCYKLDENGNYDRSLQTRLRRNYRSHPEIVGLFNELYYNGELIAQAPESEVSHAANWKLLPNAKFPIIFQATHGQTSREVQSTSSYNRLEAQVVCWYVKRILNDGLGKGMKVSQEDIGIVAPYTAQGKLLTQMLNSQGHGSVEVGSVETYQGREKPIIIASLVRSFSSMGFMRNPRRVNVLLSRAKSLMILVGNPVTLRHHRDFQYIIRACMQQGTYVFKKKGTQPQRPCILPDMDEEVEDSNSESSLDVEDDERTPWYARMPLDITVIKGKEETMSQELRSINTSALKKEVQALEARISKIVMRSSEKC</sequence>
<dbReference type="OrthoDB" id="6513042at2759"/>
<dbReference type="AlphaFoldDB" id="B3MD65"/>
<keyword evidence="5" id="KW-1185">Reference proteome</keyword>
<dbReference type="Proteomes" id="UP000007801">
    <property type="component" value="Unassembled WGS sequence"/>
</dbReference>
<dbReference type="InParanoid" id="B3MD65"/>
<evidence type="ECO:0000256" key="1">
    <source>
        <dbReference type="ARBA" id="ARBA00023158"/>
    </source>
</evidence>
<dbReference type="GO" id="GO:0003678">
    <property type="term" value="F:DNA helicase activity"/>
    <property type="evidence" value="ECO:0007669"/>
    <property type="project" value="UniProtKB-EC"/>
</dbReference>
<dbReference type="Pfam" id="PF13086">
    <property type="entry name" value="AAA_11"/>
    <property type="match status" value="2"/>
</dbReference>
<dbReference type="HOGENOM" id="CLU_001666_6_4_1"/>
<keyword evidence="1" id="KW-0943">RNA-mediated gene silencing</keyword>
<dbReference type="STRING" id="7217.B3MD65"/>
<dbReference type="InterPro" id="IPR014001">
    <property type="entry name" value="Helicase_ATP-bd"/>
</dbReference>
<dbReference type="EMBL" id="CH902619">
    <property type="protein sequence ID" value="EDV37398.2"/>
    <property type="molecule type" value="Genomic_DNA"/>
</dbReference>
<evidence type="ECO:0000313" key="4">
    <source>
        <dbReference type="EMBL" id="EDV37398.2"/>
    </source>
</evidence>
<dbReference type="CDD" id="cd18808">
    <property type="entry name" value="SF1_C_Upf1"/>
    <property type="match status" value="1"/>
</dbReference>
<dbReference type="PANTHER" id="PTHR10887">
    <property type="entry name" value="DNA2/NAM7 HELICASE FAMILY"/>
    <property type="match status" value="1"/>
</dbReference>
<feature type="domain" description="Helicase ATP-binding" evidence="3">
    <location>
        <begin position="317"/>
        <end position="539"/>
    </location>
</feature>
<accession>B3MD65</accession>